<evidence type="ECO:0000313" key="2">
    <source>
        <dbReference type="Proteomes" id="UP000552097"/>
    </source>
</evidence>
<reference evidence="1 2" key="1">
    <citation type="submission" date="2020-08" db="EMBL/GenBank/DDBJ databases">
        <title>Sequencing the genomes of 1000 actinobacteria strains.</title>
        <authorList>
            <person name="Klenk H.-P."/>
        </authorList>
    </citation>
    <scope>NUCLEOTIDE SEQUENCE [LARGE SCALE GENOMIC DNA]</scope>
    <source>
        <strain evidence="1 2">DSM 45486</strain>
    </source>
</reference>
<keyword evidence="2" id="KW-1185">Reference proteome</keyword>
<dbReference type="Proteomes" id="UP000552097">
    <property type="component" value="Unassembled WGS sequence"/>
</dbReference>
<dbReference type="EMBL" id="JACHMO010000001">
    <property type="protein sequence ID" value="MBB5801284.1"/>
    <property type="molecule type" value="Genomic_DNA"/>
</dbReference>
<dbReference type="RefSeq" id="WP_376775417.1">
    <property type="nucleotide sequence ID" value="NZ_JACHMO010000001.1"/>
</dbReference>
<accession>A0A7W9LYW5</accession>
<dbReference type="Pfam" id="PF19882">
    <property type="entry name" value="DUF6355"/>
    <property type="match status" value="1"/>
</dbReference>
<name>A0A7W9LYW5_9PSEU</name>
<dbReference type="AlphaFoldDB" id="A0A7W9LYW5"/>
<gene>
    <name evidence="1" type="ORF">F4560_001052</name>
</gene>
<organism evidence="1 2">
    <name type="scientific">Saccharothrix ecbatanensis</name>
    <dbReference type="NCBI Taxonomy" id="1105145"/>
    <lineage>
        <taxon>Bacteria</taxon>
        <taxon>Bacillati</taxon>
        <taxon>Actinomycetota</taxon>
        <taxon>Actinomycetes</taxon>
        <taxon>Pseudonocardiales</taxon>
        <taxon>Pseudonocardiaceae</taxon>
        <taxon>Saccharothrix</taxon>
    </lineage>
</organism>
<dbReference type="InterPro" id="IPR045935">
    <property type="entry name" value="DUF6355"/>
</dbReference>
<protein>
    <submittedName>
        <fullName evidence="1">Uncharacterized protein</fullName>
    </submittedName>
</protein>
<evidence type="ECO:0000313" key="1">
    <source>
        <dbReference type="EMBL" id="MBB5801284.1"/>
    </source>
</evidence>
<sequence length="122" mass="13298">MTGIGTKLRHTLVLVTTTISTLLTPHPAEAQHAPFSVGCGFRHVNPDHHEGATGLYTHCADSFILIRVDTADGSYHTCVSPWGSRRFFPSGRVNNAYYVPIRPRLLTASDGRQICSVTQPPA</sequence>
<proteinExistence type="predicted"/>
<comment type="caution">
    <text evidence="1">The sequence shown here is derived from an EMBL/GenBank/DDBJ whole genome shotgun (WGS) entry which is preliminary data.</text>
</comment>